<organism evidence="1 2">
    <name type="scientific">Ataeniobius toweri</name>
    <dbReference type="NCBI Taxonomy" id="208326"/>
    <lineage>
        <taxon>Eukaryota</taxon>
        <taxon>Metazoa</taxon>
        <taxon>Chordata</taxon>
        <taxon>Craniata</taxon>
        <taxon>Vertebrata</taxon>
        <taxon>Euteleostomi</taxon>
        <taxon>Actinopterygii</taxon>
        <taxon>Neopterygii</taxon>
        <taxon>Teleostei</taxon>
        <taxon>Neoteleostei</taxon>
        <taxon>Acanthomorphata</taxon>
        <taxon>Ovalentaria</taxon>
        <taxon>Atherinomorphae</taxon>
        <taxon>Cyprinodontiformes</taxon>
        <taxon>Goodeidae</taxon>
        <taxon>Ataeniobius</taxon>
    </lineage>
</organism>
<evidence type="ECO:0000313" key="2">
    <source>
        <dbReference type="Proteomes" id="UP001345963"/>
    </source>
</evidence>
<gene>
    <name evidence="1" type="ORF">ATANTOWER_016665</name>
</gene>
<keyword evidence="2" id="KW-1185">Reference proteome</keyword>
<reference evidence="1 2" key="1">
    <citation type="submission" date="2021-07" db="EMBL/GenBank/DDBJ databases">
        <authorList>
            <person name="Palmer J.M."/>
        </authorList>
    </citation>
    <scope>NUCLEOTIDE SEQUENCE [LARGE SCALE GENOMIC DNA]</scope>
    <source>
        <strain evidence="1 2">AT_MEX2019</strain>
        <tissue evidence="1">Muscle</tissue>
    </source>
</reference>
<accession>A0ABU7B8E6</accession>
<comment type="caution">
    <text evidence="1">The sequence shown here is derived from an EMBL/GenBank/DDBJ whole genome shotgun (WGS) entry which is preliminary data.</text>
</comment>
<dbReference type="Proteomes" id="UP001345963">
    <property type="component" value="Unassembled WGS sequence"/>
</dbReference>
<proteinExistence type="predicted"/>
<protein>
    <submittedName>
        <fullName evidence="1">Uncharacterized protein</fullName>
    </submittedName>
</protein>
<sequence>MNGFCTKSKLNYTKPSFTDVDVHSSEESQVSHFYFGSTQDEPVLYFSLQHLIQFSVSEIFSGKHIQGSLFFISIESTPASVCLLPVLLPPRQSLQIRPAQTLQEQRNLFYFNFPTSCKTKNESLSGKDISYFTRTQVQRLWEILFALSHCSICQCGNQAHFKLLTTHTTQTKTSCLENVSRTSCKSSQNKLQEKNDVILFLQAGREKYFL</sequence>
<evidence type="ECO:0000313" key="1">
    <source>
        <dbReference type="EMBL" id="MED6246365.1"/>
    </source>
</evidence>
<name>A0ABU7B8E6_9TELE</name>
<dbReference type="EMBL" id="JAHUTI010042781">
    <property type="protein sequence ID" value="MED6246365.1"/>
    <property type="molecule type" value="Genomic_DNA"/>
</dbReference>